<evidence type="ECO:0000313" key="3">
    <source>
        <dbReference type="Proteomes" id="UP001596492"/>
    </source>
</evidence>
<dbReference type="PROSITE" id="PS51257">
    <property type="entry name" value="PROKAR_LIPOPROTEIN"/>
    <property type="match status" value="1"/>
</dbReference>
<accession>A0ABW2IH20</accession>
<feature type="compositionally biased region" description="Polar residues" evidence="1">
    <location>
        <begin position="112"/>
        <end position="126"/>
    </location>
</feature>
<sequence length="227" mass="24506">MKINLLHILRVSVFSVGAIALSACTRISGSGETSFYDDARRQDPPEGSVRSLNLRGYQPADDLAMVDELESKVQALNHELKTLRSALEIMQPVDEPALSYADSEHAAKPAPLQSTSKVTVSETTPSVDMPENADEYEKAPALEKGKSLFRYADLAMYPTQGAAQADWNRLESELDLQELTPYYDEVGGGVRLSTGPFASAEEVADVCVDLSRVAGACEPAKAGNVLQ</sequence>
<proteinExistence type="predicted"/>
<reference evidence="3" key="1">
    <citation type="journal article" date="2019" name="Int. J. Syst. Evol. Microbiol.">
        <title>The Global Catalogue of Microorganisms (GCM) 10K type strain sequencing project: providing services to taxonomists for standard genome sequencing and annotation.</title>
        <authorList>
            <consortium name="The Broad Institute Genomics Platform"/>
            <consortium name="The Broad Institute Genome Sequencing Center for Infectious Disease"/>
            <person name="Wu L."/>
            <person name="Ma J."/>
        </authorList>
    </citation>
    <scope>NUCLEOTIDE SEQUENCE [LARGE SCALE GENOMIC DNA]</scope>
    <source>
        <strain evidence="3">CCUG 51308</strain>
    </source>
</reference>
<dbReference type="EMBL" id="JBHTBR010000002">
    <property type="protein sequence ID" value="MFC7290115.1"/>
    <property type="molecule type" value="Genomic_DNA"/>
</dbReference>
<keyword evidence="3" id="KW-1185">Reference proteome</keyword>
<dbReference type="Proteomes" id="UP001596492">
    <property type="component" value="Unassembled WGS sequence"/>
</dbReference>
<dbReference type="RefSeq" id="WP_382164734.1">
    <property type="nucleotide sequence ID" value="NZ_JBHTBR010000002.1"/>
</dbReference>
<evidence type="ECO:0000313" key="2">
    <source>
        <dbReference type="EMBL" id="MFC7290115.1"/>
    </source>
</evidence>
<evidence type="ECO:0000256" key="1">
    <source>
        <dbReference type="SAM" id="MobiDB-lite"/>
    </source>
</evidence>
<gene>
    <name evidence="2" type="ORF">ACFQS8_00675</name>
</gene>
<evidence type="ECO:0008006" key="4">
    <source>
        <dbReference type="Google" id="ProtNLM"/>
    </source>
</evidence>
<protein>
    <recommendedName>
        <fullName evidence="4">SPOR domain-containing protein</fullName>
    </recommendedName>
</protein>
<name>A0ABW2IH20_9PROT</name>
<feature type="region of interest" description="Disordered" evidence="1">
    <location>
        <begin position="102"/>
        <end position="131"/>
    </location>
</feature>
<comment type="caution">
    <text evidence="2">The sequence shown here is derived from an EMBL/GenBank/DDBJ whole genome shotgun (WGS) entry which is preliminary data.</text>
</comment>
<organism evidence="2 3">
    <name type="scientific">Hirschia litorea</name>
    <dbReference type="NCBI Taxonomy" id="1199156"/>
    <lineage>
        <taxon>Bacteria</taxon>
        <taxon>Pseudomonadati</taxon>
        <taxon>Pseudomonadota</taxon>
        <taxon>Alphaproteobacteria</taxon>
        <taxon>Hyphomonadales</taxon>
        <taxon>Hyphomonadaceae</taxon>
        <taxon>Hirschia</taxon>
    </lineage>
</organism>
<feature type="region of interest" description="Disordered" evidence="1">
    <location>
        <begin position="32"/>
        <end position="53"/>
    </location>
</feature>